<sequence length="390" mass="41729">MAPRFPTPKPPRRSLHHPPHPSPPVLPFHQHLPTYAPTPLHSLPSLAASLNVGHVLVKDESLRFGLPSFKDLGASWAVYRAVVERLGLFDLLDPPFPQLSTLGETARNRGLNLKIVTCTAGNWGRAVARMGRYMGIETVVYVPGDVHFTTRELIREEGAEVVVAQGAGYDGTVEEAKGRLEKEGEGGLLVMDIAWEGYEDVPKWVVEGYQTMLDEVDGQVLVATGGRPATHAVVPVGCGSIAQAVTQHFKSATRERGGTPVAMVMGVEPETAACLKLSLETGSMSLVTIGESIMCGMNCGILSTTAWPTLQAGVDAAVVVSEEEAHQAVLELQELNVKVGPCGAATWAGLKRVCAEQQERLGLNKGSVVVLHCTEGSREYDAPQAPQVVL</sequence>
<evidence type="ECO:0000259" key="2">
    <source>
        <dbReference type="Pfam" id="PF00291"/>
    </source>
</evidence>
<dbReference type="PANTHER" id="PTHR42937">
    <property type="match status" value="1"/>
</dbReference>
<evidence type="ECO:0000313" key="3">
    <source>
        <dbReference type="EMBL" id="KAK0751873.1"/>
    </source>
</evidence>
<dbReference type="AlphaFoldDB" id="A0AA40KA84"/>
<dbReference type="Gene3D" id="3.40.50.1100">
    <property type="match status" value="2"/>
</dbReference>
<dbReference type="Proteomes" id="UP001172155">
    <property type="component" value="Unassembled WGS sequence"/>
</dbReference>
<dbReference type="EMBL" id="JAUKUD010000002">
    <property type="protein sequence ID" value="KAK0751873.1"/>
    <property type="molecule type" value="Genomic_DNA"/>
</dbReference>
<dbReference type="InterPro" id="IPR036052">
    <property type="entry name" value="TrpB-like_PALP_sf"/>
</dbReference>
<organism evidence="3 4">
    <name type="scientific">Schizothecium vesticola</name>
    <dbReference type="NCBI Taxonomy" id="314040"/>
    <lineage>
        <taxon>Eukaryota</taxon>
        <taxon>Fungi</taxon>
        <taxon>Dikarya</taxon>
        <taxon>Ascomycota</taxon>
        <taxon>Pezizomycotina</taxon>
        <taxon>Sordariomycetes</taxon>
        <taxon>Sordariomycetidae</taxon>
        <taxon>Sordariales</taxon>
        <taxon>Schizotheciaceae</taxon>
        <taxon>Schizothecium</taxon>
    </lineage>
</organism>
<protein>
    <submittedName>
        <fullName evidence="3">Tryptophan synthase beta subunit-like PLP-dependent enzyme</fullName>
    </submittedName>
</protein>
<keyword evidence="4" id="KW-1185">Reference proteome</keyword>
<dbReference type="SUPFAM" id="SSF53686">
    <property type="entry name" value="Tryptophan synthase beta subunit-like PLP-dependent enzymes"/>
    <property type="match status" value="1"/>
</dbReference>
<dbReference type="InterPro" id="IPR001926">
    <property type="entry name" value="TrpB-like_PALP"/>
</dbReference>
<comment type="caution">
    <text evidence="3">The sequence shown here is derived from an EMBL/GenBank/DDBJ whole genome shotgun (WGS) entry which is preliminary data.</text>
</comment>
<proteinExistence type="predicted"/>
<accession>A0AA40KA84</accession>
<feature type="region of interest" description="Disordered" evidence="1">
    <location>
        <begin position="1"/>
        <end position="29"/>
    </location>
</feature>
<evidence type="ECO:0000256" key="1">
    <source>
        <dbReference type="SAM" id="MobiDB-lite"/>
    </source>
</evidence>
<feature type="compositionally biased region" description="Basic residues" evidence="1">
    <location>
        <begin position="10"/>
        <end position="19"/>
    </location>
</feature>
<gene>
    <name evidence="3" type="ORF">B0T18DRAFT_320452</name>
</gene>
<name>A0AA40KA84_9PEZI</name>
<feature type="domain" description="Tryptophan synthase beta chain-like PALP" evidence="2">
    <location>
        <begin position="33"/>
        <end position="373"/>
    </location>
</feature>
<evidence type="ECO:0000313" key="4">
    <source>
        <dbReference type="Proteomes" id="UP001172155"/>
    </source>
</evidence>
<reference evidence="3" key="1">
    <citation type="submission" date="2023-06" db="EMBL/GenBank/DDBJ databases">
        <title>Genome-scale phylogeny and comparative genomics of the fungal order Sordariales.</title>
        <authorList>
            <consortium name="Lawrence Berkeley National Laboratory"/>
            <person name="Hensen N."/>
            <person name="Bonometti L."/>
            <person name="Westerberg I."/>
            <person name="Brannstrom I.O."/>
            <person name="Guillou S."/>
            <person name="Cros-Aarteil S."/>
            <person name="Calhoun S."/>
            <person name="Haridas S."/>
            <person name="Kuo A."/>
            <person name="Mondo S."/>
            <person name="Pangilinan J."/>
            <person name="Riley R."/>
            <person name="LaButti K."/>
            <person name="Andreopoulos B."/>
            <person name="Lipzen A."/>
            <person name="Chen C."/>
            <person name="Yanf M."/>
            <person name="Daum C."/>
            <person name="Ng V."/>
            <person name="Clum A."/>
            <person name="Steindorff A."/>
            <person name="Ohm R."/>
            <person name="Martin F."/>
            <person name="Silar P."/>
            <person name="Natvig D."/>
            <person name="Lalanne C."/>
            <person name="Gautier V."/>
            <person name="Ament-velasquez S.L."/>
            <person name="Kruys A."/>
            <person name="Hutchinson M.I."/>
            <person name="Powell A.J."/>
            <person name="Barry K."/>
            <person name="Miller A.N."/>
            <person name="Grigoriev I.V."/>
            <person name="Debuchy R."/>
            <person name="Gladieux P."/>
            <person name="Thoren M.H."/>
            <person name="Johannesson H."/>
        </authorList>
    </citation>
    <scope>NUCLEOTIDE SEQUENCE</scope>
    <source>
        <strain evidence="3">SMH3187-1</strain>
    </source>
</reference>
<dbReference type="PANTHER" id="PTHR42937:SF1">
    <property type="entry name" value="DIAMINOPROPIONATE AMMONIA-LYASE"/>
    <property type="match status" value="1"/>
</dbReference>
<dbReference type="Pfam" id="PF00291">
    <property type="entry name" value="PALP"/>
    <property type="match status" value="1"/>
</dbReference>